<accession>A0ABW8VRN6</accession>
<name>A0ABW8VRN6_9BACI</name>
<proteinExistence type="predicted"/>
<keyword evidence="2" id="KW-1185">Reference proteome</keyword>
<dbReference type="EMBL" id="JBJOSA010000013">
    <property type="protein sequence ID" value="MFL8938046.1"/>
    <property type="molecule type" value="Genomic_DNA"/>
</dbReference>
<dbReference type="Gene3D" id="3.40.50.300">
    <property type="entry name" value="P-loop containing nucleotide triphosphate hydrolases"/>
    <property type="match status" value="1"/>
</dbReference>
<dbReference type="Proteomes" id="UP001628668">
    <property type="component" value="Unassembled WGS sequence"/>
</dbReference>
<dbReference type="SUPFAM" id="SSF52540">
    <property type="entry name" value="P-loop containing nucleoside triphosphate hydrolases"/>
    <property type="match status" value="1"/>
</dbReference>
<reference evidence="1 2" key="1">
    <citation type="submission" date="2024-12" db="EMBL/GenBank/DDBJ databases">
        <authorList>
            <person name="Li X."/>
            <person name="Zhang D."/>
        </authorList>
    </citation>
    <scope>NUCLEOTIDE SEQUENCE [LARGE SCALE GENOMIC DNA]</scope>
    <source>
        <strain evidence="1 2">JCM19602</strain>
    </source>
</reference>
<comment type="caution">
    <text evidence="1">The sequence shown here is derived from an EMBL/GenBank/DDBJ whole genome shotgun (WGS) entry which is preliminary data.</text>
</comment>
<sequence>MSDRLIYLISGPIGVGKSTTSKKLAQNVNNCVLIEGDTILDMFGYGAGASWEERLSLTWEHILALTRGFILKGFNVVIDFVVEEEFDWFCKQLSDLQVTMKYIVLKATEETLIERIHTRGDENSIDRSLYLLNKLQSSPKNQPFLCETTHRQTAGIVHTIIKDPGFIVTTYIQS</sequence>
<gene>
    <name evidence="1" type="ORF">ACKA06_14735</name>
</gene>
<evidence type="ECO:0000313" key="1">
    <source>
        <dbReference type="EMBL" id="MFL8938046.1"/>
    </source>
</evidence>
<protein>
    <submittedName>
        <fullName evidence="1">AAA family ATPase</fullName>
    </submittedName>
</protein>
<organism evidence="1 2">
    <name type="scientific">Rossellomorea oryzaecorticis</name>
    <dbReference type="NCBI Taxonomy" id="1396505"/>
    <lineage>
        <taxon>Bacteria</taxon>
        <taxon>Bacillati</taxon>
        <taxon>Bacillota</taxon>
        <taxon>Bacilli</taxon>
        <taxon>Bacillales</taxon>
        <taxon>Bacillaceae</taxon>
        <taxon>Rossellomorea</taxon>
    </lineage>
</organism>
<dbReference type="Pfam" id="PF13671">
    <property type="entry name" value="AAA_33"/>
    <property type="match status" value="1"/>
</dbReference>
<dbReference type="RefSeq" id="WP_411159994.1">
    <property type="nucleotide sequence ID" value="NZ_JBJOSA010000013.1"/>
</dbReference>
<evidence type="ECO:0000313" key="2">
    <source>
        <dbReference type="Proteomes" id="UP001628668"/>
    </source>
</evidence>
<dbReference type="InterPro" id="IPR027417">
    <property type="entry name" value="P-loop_NTPase"/>
</dbReference>